<evidence type="ECO:0000259" key="1">
    <source>
        <dbReference type="Pfam" id="PF13847"/>
    </source>
</evidence>
<sequence length="355" mass="37968">MSATTTLEQQETPAALERLVQVFNDGSIAILCGIGYDTGLFDTLATLPPATSHQVADAAGLDERYVREWLGGMAAAGFVDYDSDSRTYALCPEHAPFLTGPTADNLARSMRLVSFMGQVAPLVVEHFRIGGGLTYEESPGFHVGQAEESAAVHDGSLIDRIIPLTGLVGRLQEGIEVADIGCGQGHAINLLAREFPRSTFTGYDLSGETVAVGRAEAHEWGLGNATFVECDVARPIHSAAFDLVTAFDAIHDQAHPATVLANVHTALRTGGTFLMVDIKASSHLERNFDLPWASFLYAISISHCMSVSLGQGGDGLGTVWGVELAERMLKDAGFATVDLHELEEDPFNAYFVART</sequence>
<dbReference type="GO" id="GO:0032259">
    <property type="term" value="P:methylation"/>
    <property type="evidence" value="ECO:0007669"/>
    <property type="project" value="UniProtKB-KW"/>
</dbReference>
<dbReference type="OrthoDB" id="9801363at2"/>
<keyword evidence="4" id="KW-1185">Reference proteome</keyword>
<feature type="domain" description="S-adenosylmethionine-dependent methyltransferase Rv2258c-like winged HTH" evidence="2">
    <location>
        <begin position="27"/>
        <end position="99"/>
    </location>
</feature>
<dbReference type="InterPro" id="IPR048711">
    <property type="entry name" value="WHD_Rv2258c"/>
</dbReference>
<keyword evidence="3" id="KW-0808">Transferase</keyword>
<accession>A0A0A0JBC6</accession>
<dbReference type="Pfam" id="PF21320">
    <property type="entry name" value="WHD_Rv2258c"/>
    <property type="match status" value="1"/>
</dbReference>
<dbReference type="InterPro" id="IPR029063">
    <property type="entry name" value="SAM-dependent_MTases_sf"/>
</dbReference>
<dbReference type="SUPFAM" id="SSF53335">
    <property type="entry name" value="S-adenosyl-L-methionine-dependent methyltransferases"/>
    <property type="match status" value="1"/>
</dbReference>
<protein>
    <submittedName>
        <fullName evidence="3">Methyltransferase</fullName>
    </submittedName>
</protein>
<dbReference type="Gene3D" id="3.40.50.150">
    <property type="entry name" value="Vaccinia Virus protein VP39"/>
    <property type="match status" value="1"/>
</dbReference>
<evidence type="ECO:0000313" key="4">
    <source>
        <dbReference type="Proteomes" id="UP000030002"/>
    </source>
</evidence>
<evidence type="ECO:0000259" key="2">
    <source>
        <dbReference type="Pfam" id="PF21320"/>
    </source>
</evidence>
<evidence type="ECO:0000313" key="3">
    <source>
        <dbReference type="EMBL" id="KGN33322.1"/>
    </source>
</evidence>
<comment type="caution">
    <text evidence="3">The sequence shown here is derived from an EMBL/GenBank/DDBJ whole genome shotgun (WGS) entry which is preliminary data.</text>
</comment>
<dbReference type="CDD" id="cd02440">
    <property type="entry name" value="AdoMet_MTases"/>
    <property type="match status" value="1"/>
</dbReference>
<gene>
    <name evidence="3" type="ORF">N802_14905</name>
</gene>
<keyword evidence="3" id="KW-0489">Methyltransferase</keyword>
<dbReference type="InterPro" id="IPR025714">
    <property type="entry name" value="Methyltranfer_dom"/>
</dbReference>
<dbReference type="InterPro" id="IPR036388">
    <property type="entry name" value="WH-like_DNA-bd_sf"/>
</dbReference>
<dbReference type="Gene3D" id="1.10.10.10">
    <property type="entry name" value="Winged helix-like DNA-binding domain superfamily/Winged helix DNA-binding domain"/>
    <property type="match status" value="1"/>
</dbReference>
<reference evidence="3 4" key="1">
    <citation type="submission" date="2013-08" db="EMBL/GenBank/DDBJ databases">
        <title>The genome sequence of Knoellia sinensis.</title>
        <authorList>
            <person name="Zhu W."/>
            <person name="Wang G."/>
        </authorList>
    </citation>
    <scope>NUCLEOTIDE SEQUENCE [LARGE SCALE GENOMIC DNA]</scope>
    <source>
        <strain evidence="3 4">KCTC 19936</strain>
    </source>
</reference>
<dbReference type="RefSeq" id="WP_052109574.1">
    <property type="nucleotide sequence ID" value="NZ_AVPJ01000004.1"/>
</dbReference>
<dbReference type="InterPro" id="IPR036390">
    <property type="entry name" value="WH_DNA-bd_sf"/>
</dbReference>
<name>A0A0A0JBC6_9MICO</name>
<proteinExistence type="predicted"/>
<dbReference type="eggNOG" id="COG2226">
    <property type="taxonomic scope" value="Bacteria"/>
</dbReference>
<dbReference type="AlphaFoldDB" id="A0A0A0JBC6"/>
<dbReference type="Pfam" id="PF13847">
    <property type="entry name" value="Methyltransf_31"/>
    <property type="match status" value="1"/>
</dbReference>
<dbReference type="GO" id="GO:0008168">
    <property type="term" value="F:methyltransferase activity"/>
    <property type="evidence" value="ECO:0007669"/>
    <property type="project" value="UniProtKB-KW"/>
</dbReference>
<dbReference type="PANTHER" id="PTHR45128:SF1">
    <property type="entry name" value="S-ADENOSYLMETHIONINE-DEPENDENT METHYLTRANSFERASE RV2258C"/>
    <property type="match status" value="1"/>
</dbReference>
<dbReference type="STRING" id="1385520.N802_14905"/>
<dbReference type="EMBL" id="AVPJ01000004">
    <property type="protein sequence ID" value="KGN33322.1"/>
    <property type="molecule type" value="Genomic_DNA"/>
</dbReference>
<organism evidence="3 4">
    <name type="scientific">Knoellia sinensis KCTC 19936</name>
    <dbReference type="NCBI Taxonomy" id="1385520"/>
    <lineage>
        <taxon>Bacteria</taxon>
        <taxon>Bacillati</taxon>
        <taxon>Actinomycetota</taxon>
        <taxon>Actinomycetes</taxon>
        <taxon>Micrococcales</taxon>
        <taxon>Intrasporangiaceae</taxon>
        <taxon>Knoellia</taxon>
    </lineage>
</organism>
<dbReference type="Proteomes" id="UP000030002">
    <property type="component" value="Unassembled WGS sequence"/>
</dbReference>
<dbReference type="InterPro" id="IPR053173">
    <property type="entry name" value="SAM-binding_MTase"/>
</dbReference>
<feature type="domain" description="Methyltransferase" evidence="1">
    <location>
        <begin position="173"/>
        <end position="284"/>
    </location>
</feature>
<dbReference type="PANTHER" id="PTHR45128">
    <property type="entry name" value="METHYLTRANSFERASE TYPE 11"/>
    <property type="match status" value="1"/>
</dbReference>
<dbReference type="SUPFAM" id="SSF46785">
    <property type="entry name" value="Winged helix' DNA-binding domain"/>
    <property type="match status" value="1"/>
</dbReference>